<evidence type="ECO:0000313" key="3">
    <source>
        <dbReference type="Proteomes" id="UP000657918"/>
    </source>
</evidence>
<reference evidence="2 3" key="1">
    <citation type="submission" date="2020-10" db="EMBL/GenBank/DDBJ databases">
        <title>Plant Genome Project.</title>
        <authorList>
            <person name="Zhang R.-G."/>
        </authorList>
    </citation>
    <scope>NUCLEOTIDE SEQUENCE [LARGE SCALE GENOMIC DNA]</scope>
    <source>
        <strain evidence="2">FAFU-HL-1</strain>
        <tissue evidence="2">Leaf</tissue>
    </source>
</reference>
<gene>
    <name evidence="2" type="ORF">SADUNF_Sadunf19G0106500</name>
</gene>
<protein>
    <submittedName>
        <fullName evidence="2">Uncharacterized protein</fullName>
    </submittedName>
</protein>
<dbReference type="AlphaFoldDB" id="A0A835J2A9"/>
<keyword evidence="1" id="KW-0472">Membrane</keyword>
<comment type="caution">
    <text evidence="2">The sequence shown here is derived from an EMBL/GenBank/DDBJ whole genome shotgun (WGS) entry which is preliminary data.</text>
</comment>
<evidence type="ECO:0000256" key="1">
    <source>
        <dbReference type="SAM" id="Phobius"/>
    </source>
</evidence>
<name>A0A835J2A9_9ROSI</name>
<keyword evidence="3" id="KW-1185">Reference proteome</keyword>
<proteinExistence type="predicted"/>
<sequence>MVSFATALPGGSKSARCTAILAKNTAFIIFVISGGALLFKNVKILEKKENTFRRSRGSFQKSCLTSYELLELSLKLLSVPRASTSAVIMCSWIPKNLLRSFSAASKPICSFYNDFICLGDSVA</sequence>
<evidence type="ECO:0000313" key="2">
    <source>
        <dbReference type="EMBL" id="KAF9661801.1"/>
    </source>
</evidence>
<keyword evidence="1" id="KW-0812">Transmembrane</keyword>
<organism evidence="2 3">
    <name type="scientific">Salix dunnii</name>
    <dbReference type="NCBI Taxonomy" id="1413687"/>
    <lineage>
        <taxon>Eukaryota</taxon>
        <taxon>Viridiplantae</taxon>
        <taxon>Streptophyta</taxon>
        <taxon>Embryophyta</taxon>
        <taxon>Tracheophyta</taxon>
        <taxon>Spermatophyta</taxon>
        <taxon>Magnoliopsida</taxon>
        <taxon>eudicotyledons</taxon>
        <taxon>Gunneridae</taxon>
        <taxon>Pentapetalae</taxon>
        <taxon>rosids</taxon>
        <taxon>fabids</taxon>
        <taxon>Malpighiales</taxon>
        <taxon>Salicaceae</taxon>
        <taxon>Saliceae</taxon>
        <taxon>Salix</taxon>
    </lineage>
</organism>
<feature type="transmembrane region" description="Helical" evidence="1">
    <location>
        <begin position="20"/>
        <end position="39"/>
    </location>
</feature>
<dbReference type="Proteomes" id="UP000657918">
    <property type="component" value="Unassembled WGS sequence"/>
</dbReference>
<accession>A0A835J2A9</accession>
<dbReference type="EMBL" id="JADGMS010000019">
    <property type="protein sequence ID" value="KAF9661801.1"/>
    <property type="molecule type" value="Genomic_DNA"/>
</dbReference>
<keyword evidence="1" id="KW-1133">Transmembrane helix</keyword>